<dbReference type="SUPFAM" id="SSF52218">
    <property type="entry name" value="Flavoproteins"/>
    <property type="match status" value="1"/>
</dbReference>
<dbReference type="AlphaFoldDB" id="A0A8J7HBW4"/>
<reference evidence="2" key="1">
    <citation type="submission" date="2020-12" db="EMBL/GenBank/DDBJ databases">
        <title>M. sibirica DSM 26468T genome.</title>
        <authorList>
            <person name="Thieme N."/>
            <person name="Rettenmaier R."/>
            <person name="Zverlov V."/>
            <person name="Liebl W."/>
        </authorList>
    </citation>
    <scope>NUCLEOTIDE SEQUENCE</scope>
    <source>
        <strain evidence="2">DSM 26468</strain>
    </source>
</reference>
<sequence length="230" mass="26367">MSIVSRRVILVNGSPKIKSNQSVSELFVNLQENSMKEAGIDVGRINVRDSITLGKTQEDYLEMSQADAIIFTFPLYIFCLPGILMRFLQDYQQFLMKQNLTIEKEQKIFAVVNCGFPEPDINEEAVRVIKSFSRQIGALFGFGVMIGGGGMFLGTIDAPFMKKTKAELYNAFDQMSEMIIKMELSPMENRFIKPNFPRKLYLFAADREWISAAKKNGLKKRDLYRRPYLK</sequence>
<keyword evidence="1" id="KW-0812">Transmembrane</keyword>
<keyword evidence="1" id="KW-0472">Membrane</keyword>
<keyword evidence="3" id="KW-1185">Reference proteome</keyword>
<evidence type="ECO:0000313" key="3">
    <source>
        <dbReference type="Proteomes" id="UP000623269"/>
    </source>
</evidence>
<evidence type="ECO:0000256" key="1">
    <source>
        <dbReference type="SAM" id="Phobius"/>
    </source>
</evidence>
<keyword evidence="1" id="KW-1133">Transmembrane helix</keyword>
<dbReference type="RefSeq" id="WP_197660639.1">
    <property type="nucleotide sequence ID" value="NZ_JAEAGR010000004.1"/>
</dbReference>
<evidence type="ECO:0000313" key="2">
    <source>
        <dbReference type="EMBL" id="MBH1940417.1"/>
    </source>
</evidence>
<gene>
    <name evidence="2" type="ORF">I5677_05835</name>
</gene>
<proteinExistence type="predicted"/>
<dbReference type="Gene3D" id="3.40.50.360">
    <property type="match status" value="1"/>
</dbReference>
<organism evidence="2 3">
    <name type="scientific">Mobilitalea sibirica</name>
    <dbReference type="NCBI Taxonomy" id="1462919"/>
    <lineage>
        <taxon>Bacteria</taxon>
        <taxon>Bacillati</taxon>
        <taxon>Bacillota</taxon>
        <taxon>Clostridia</taxon>
        <taxon>Lachnospirales</taxon>
        <taxon>Lachnospiraceae</taxon>
        <taxon>Mobilitalea</taxon>
    </lineage>
</organism>
<protein>
    <submittedName>
        <fullName evidence="2">NAD(P)H-dependent oxidoreductase</fullName>
    </submittedName>
</protein>
<dbReference type="EMBL" id="JAEAGR010000004">
    <property type="protein sequence ID" value="MBH1940417.1"/>
    <property type="molecule type" value="Genomic_DNA"/>
</dbReference>
<comment type="caution">
    <text evidence="2">The sequence shown here is derived from an EMBL/GenBank/DDBJ whole genome shotgun (WGS) entry which is preliminary data.</text>
</comment>
<accession>A0A8J7HBW4</accession>
<name>A0A8J7HBW4_9FIRM</name>
<feature type="transmembrane region" description="Helical" evidence="1">
    <location>
        <begin position="68"/>
        <end position="88"/>
    </location>
</feature>
<dbReference type="InterPro" id="IPR029039">
    <property type="entry name" value="Flavoprotein-like_sf"/>
</dbReference>
<feature type="transmembrane region" description="Helical" evidence="1">
    <location>
        <begin position="136"/>
        <end position="156"/>
    </location>
</feature>
<dbReference type="Proteomes" id="UP000623269">
    <property type="component" value="Unassembled WGS sequence"/>
</dbReference>